<keyword evidence="5 15" id="KW-1003">Cell membrane</keyword>
<dbReference type="HAMAP" id="MF_00521">
    <property type="entry name" value="KDO_kinase"/>
    <property type="match status" value="1"/>
</dbReference>
<dbReference type="Proteomes" id="UP000070250">
    <property type="component" value="Chromosome"/>
</dbReference>
<dbReference type="EMBL" id="CP011971">
    <property type="protein sequence ID" value="AMN46085.1"/>
    <property type="molecule type" value="Genomic_DNA"/>
</dbReference>
<keyword evidence="12 15" id="KW-0472">Membrane</keyword>
<evidence type="ECO:0000256" key="4">
    <source>
        <dbReference type="ARBA" id="ARBA00011988"/>
    </source>
</evidence>
<dbReference type="InterPro" id="IPR022826">
    <property type="entry name" value="KDO_kinase"/>
</dbReference>
<keyword evidence="7 15" id="KW-0808">Transferase</keyword>
<dbReference type="STRING" id="465721.ACG33_02960"/>
<evidence type="ECO:0000256" key="1">
    <source>
        <dbReference type="ARBA" id="ARBA00004515"/>
    </source>
</evidence>
<dbReference type="GO" id="GO:0016301">
    <property type="term" value="F:kinase activity"/>
    <property type="evidence" value="ECO:0007669"/>
    <property type="project" value="UniProtKB-KW"/>
</dbReference>
<comment type="catalytic activity">
    <reaction evidence="14 15">
        <text>an alpha-Kdo-(2-&gt;6)-lipid IVA + ATP = a 4-O-phospho-alpha-Kdo-(2-&gt;6)-lipid IVA + ADP + H(+)</text>
        <dbReference type="Rhea" id="RHEA:74271"/>
        <dbReference type="ChEBI" id="CHEBI:15378"/>
        <dbReference type="ChEBI" id="CHEBI:30616"/>
        <dbReference type="ChEBI" id="CHEBI:176428"/>
        <dbReference type="ChEBI" id="CHEBI:193140"/>
        <dbReference type="ChEBI" id="CHEBI:456216"/>
        <dbReference type="EC" id="2.7.1.166"/>
    </reaction>
</comment>
<comment type="similarity">
    <text evidence="3 15">Belongs to the protein kinase superfamily. KdkA/RfaP family.</text>
</comment>
<evidence type="ECO:0000256" key="13">
    <source>
        <dbReference type="ARBA" id="ARBA00029511"/>
    </source>
</evidence>
<keyword evidence="9 15" id="KW-0418">Kinase</keyword>
<proteinExistence type="inferred from homology"/>
<dbReference type="GO" id="GO:0005886">
    <property type="term" value="C:plasma membrane"/>
    <property type="evidence" value="ECO:0007669"/>
    <property type="project" value="UniProtKB-SubCell"/>
</dbReference>
<sequence>MELPTDRSADRLANALFDRSHWASLGVLEEFAGGRGSVALIRMGMRAGSSNDGQIANAQAWVLRHYRRGGWAARFSADRYFWLGTDRARSFLEWRLLAQLRRQGLPVPHPVAARYVRRNCTYRADLLTSWLPATRTLAEAITGAELPSALWSMVGRTIAAFHREGVQHPDLNAANILLREDLLEGWKDGRTEDPVDAVLAPPVHLLDFDRGRIRARGAWEGRVLARLARSLRKIRRLHVDVRFSEANWLALMEGYEHGL</sequence>
<dbReference type="KEGG" id="sdf:ACG33_02960"/>
<dbReference type="GO" id="GO:0005524">
    <property type="term" value="F:ATP binding"/>
    <property type="evidence" value="ECO:0007669"/>
    <property type="project" value="UniProtKB-UniRule"/>
</dbReference>
<keyword evidence="11 15" id="KW-0448">Lipopolysaccharide biosynthesis</keyword>
<dbReference type="EC" id="2.7.1.166" evidence="4 15"/>
<accession>A0A127F8Z8</accession>
<dbReference type="SUPFAM" id="SSF56112">
    <property type="entry name" value="Protein kinase-like (PK-like)"/>
    <property type="match status" value="1"/>
</dbReference>
<evidence type="ECO:0000256" key="12">
    <source>
        <dbReference type="ARBA" id="ARBA00023136"/>
    </source>
</evidence>
<evidence type="ECO:0000256" key="11">
    <source>
        <dbReference type="ARBA" id="ARBA00022985"/>
    </source>
</evidence>
<evidence type="ECO:0000256" key="9">
    <source>
        <dbReference type="ARBA" id="ARBA00022777"/>
    </source>
</evidence>
<keyword evidence="6 15" id="KW-0997">Cell inner membrane</keyword>
<evidence type="ECO:0000256" key="2">
    <source>
        <dbReference type="ARBA" id="ARBA00004713"/>
    </source>
</evidence>
<dbReference type="GO" id="GO:0009244">
    <property type="term" value="P:lipopolysaccharide core region biosynthetic process"/>
    <property type="evidence" value="ECO:0007669"/>
    <property type="project" value="UniProtKB-UniRule"/>
</dbReference>
<dbReference type="InterPro" id="IPR011009">
    <property type="entry name" value="Kinase-like_dom_sf"/>
</dbReference>
<name>A0A127F8Z8_STEDE</name>
<evidence type="ECO:0000256" key="6">
    <source>
        <dbReference type="ARBA" id="ARBA00022519"/>
    </source>
</evidence>
<reference evidence="16 17" key="1">
    <citation type="submission" date="2015-06" db="EMBL/GenBank/DDBJ databases">
        <title>A Comprehensive Approach to Explore the Metabolic and Phylogenetic Diversity of Bacterial Steroid Degradation in the Environment: Testosterone as an Example.</title>
        <authorList>
            <person name="Yang F.-C."/>
            <person name="Chen Y.-L."/>
            <person name="Yu C.-P."/>
            <person name="Tang S.-L."/>
            <person name="Wang P.-H."/>
            <person name="Ismail W."/>
            <person name="Wang C.-H."/>
            <person name="Yang C.-Y."/>
            <person name="Chiang Y.-R."/>
        </authorList>
    </citation>
    <scope>NUCLEOTIDE SEQUENCE [LARGE SCALE GENOMIC DNA]</scope>
    <source>
        <strain evidence="16 17">DSM 18526</strain>
    </source>
</reference>
<dbReference type="GO" id="GO:0016773">
    <property type="term" value="F:phosphotransferase activity, alcohol group as acceptor"/>
    <property type="evidence" value="ECO:0007669"/>
    <property type="project" value="UniProtKB-UniRule"/>
</dbReference>
<dbReference type="UniPathway" id="UPA00958"/>
<keyword evidence="17" id="KW-1185">Reference proteome</keyword>
<keyword evidence="8 15" id="KW-0547">Nucleotide-binding</keyword>
<evidence type="ECO:0000313" key="16">
    <source>
        <dbReference type="EMBL" id="AMN46085.1"/>
    </source>
</evidence>
<organism evidence="16 17">
    <name type="scientific">Steroidobacter denitrificans</name>
    <dbReference type="NCBI Taxonomy" id="465721"/>
    <lineage>
        <taxon>Bacteria</taxon>
        <taxon>Pseudomonadati</taxon>
        <taxon>Pseudomonadota</taxon>
        <taxon>Gammaproteobacteria</taxon>
        <taxon>Steroidobacterales</taxon>
        <taxon>Steroidobacteraceae</taxon>
        <taxon>Steroidobacter</taxon>
    </lineage>
</organism>
<comment type="pathway">
    <text evidence="2 15">Bacterial outer membrane biogenesis; LPS core biosynthesis.</text>
</comment>
<feature type="active site" evidence="15">
    <location>
        <position position="170"/>
    </location>
</feature>
<evidence type="ECO:0000256" key="3">
    <source>
        <dbReference type="ARBA" id="ARBA00010327"/>
    </source>
</evidence>
<dbReference type="AlphaFoldDB" id="A0A127F8Z8"/>
<dbReference type="NCBIfam" id="NF002475">
    <property type="entry name" value="PRK01723.1"/>
    <property type="match status" value="1"/>
</dbReference>
<evidence type="ECO:0000256" key="5">
    <source>
        <dbReference type="ARBA" id="ARBA00022475"/>
    </source>
</evidence>
<evidence type="ECO:0000256" key="14">
    <source>
        <dbReference type="ARBA" id="ARBA00034417"/>
    </source>
</evidence>
<evidence type="ECO:0000256" key="8">
    <source>
        <dbReference type="ARBA" id="ARBA00022741"/>
    </source>
</evidence>
<evidence type="ECO:0000256" key="15">
    <source>
        <dbReference type="HAMAP-Rule" id="MF_00521"/>
    </source>
</evidence>
<protein>
    <recommendedName>
        <fullName evidence="13 15">3-deoxy-D-manno-octulosonic acid kinase</fullName>
        <shortName evidence="15">Kdo kinase</shortName>
        <ecNumber evidence="4 15">2.7.1.166</ecNumber>
    </recommendedName>
</protein>
<evidence type="ECO:0000313" key="17">
    <source>
        <dbReference type="Proteomes" id="UP000070250"/>
    </source>
</evidence>
<gene>
    <name evidence="15" type="primary">kdkA</name>
    <name evidence="16" type="ORF">ACG33_02960</name>
</gene>
<comment type="subcellular location">
    <subcellularLocation>
        <location evidence="1 15">Cell inner membrane</location>
        <topology evidence="1 15">Peripheral membrane protein</topology>
        <orientation evidence="1 15">Cytoplasmic side</orientation>
    </subcellularLocation>
</comment>
<evidence type="ECO:0000256" key="10">
    <source>
        <dbReference type="ARBA" id="ARBA00022840"/>
    </source>
</evidence>
<dbReference type="Gene3D" id="1.10.510.10">
    <property type="entry name" value="Transferase(Phosphotransferase) domain 1"/>
    <property type="match status" value="1"/>
</dbReference>
<dbReference type="Pfam" id="PF06293">
    <property type="entry name" value="Kdo"/>
    <property type="match status" value="1"/>
</dbReference>
<evidence type="ECO:0000256" key="7">
    <source>
        <dbReference type="ARBA" id="ARBA00022679"/>
    </source>
</evidence>
<keyword evidence="10 15" id="KW-0067">ATP-binding</keyword>
<comment type="function">
    <text evidence="15">Catalyzes the ATP-dependent phosphorylation of the 3-deoxy-D-manno-octulosonic acid (Kdo) residue in Kdo-lipid IV(A) at the 4-OH position.</text>
</comment>